<protein>
    <submittedName>
        <fullName evidence="1">Uncharacterized protein</fullName>
    </submittedName>
</protein>
<keyword evidence="2" id="KW-1185">Reference proteome</keyword>
<name>A0ABW5WUC1_9FLAO</name>
<organism evidence="1 2">
    <name type="scientific">Lacinutrix iliipiscaria</name>
    <dbReference type="NCBI Taxonomy" id="1230532"/>
    <lineage>
        <taxon>Bacteria</taxon>
        <taxon>Pseudomonadati</taxon>
        <taxon>Bacteroidota</taxon>
        <taxon>Flavobacteriia</taxon>
        <taxon>Flavobacteriales</taxon>
        <taxon>Flavobacteriaceae</taxon>
        <taxon>Lacinutrix</taxon>
    </lineage>
</organism>
<gene>
    <name evidence="1" type="ORF">ACFS5M_14045</name>
</gene>
<proteinExistence type="predicted"/>
<accession>A0ABW5WUC1</accession>
<evidence type="ECO:0000313" key="2">
    <source>
        <dbReference type="Proteomes" id="UP001597533"/>
    </source>
</evidence>
<evidence type="ECO:0000313" key="1">
    <source>
        <dbReference type="EMBL" id="MFD2824800.1"/>
    </source>
</evidence>
<reference evidence="2" key="1">
    <citation type="journal article" date="2019" name="Int. J. Syst. Evol. Microbiol.">
        <title>The Global Catalogue of Microorganisms (GCM) 10K type strain sequencing project: providing services to taxonomists for standard genome sequencing and annotation.</title>
        <authorList>
            <consortium name="The Broad Institute Genomics Platform"/>
            <consortium name="The Broad Institute Genome Sequencing Center for Infectious Disease"/>
            <person name="Wu L."/>
            <person name="Ma J."/>
        </authorList>
    </citation>
    <scope>NUCLEOTIDE SEQUENCE [LARGE SCALE GENOMIC DNA]</scope>
    <source>
        <strain evidence="2">KCTC 32141</strain>
    </source>
</reference>
<dbReference type="Proteomes" id="UP001597533">
    <property type="component" value="Unassembled WGS sequence"/>
</dbReference>
<comment type="caution">
    <text evidence="1">The sequence shown here is derived from an EMBL/GenBank/DDBJ whole genome shotgun (WGS) entry which is preliminary data.</text>
</comment>
<sequence length="245" mass="27876">MNHEEALLQENFKKLKDNSLVLERNKEHGKSYNVAIKHISGKVFCSGYPRLDNIPNWLDEHIEKAICLSKQYLAGESGKPFHLSLNGDKIEINRPLNFKEKLAFAEALDDSSKYVHKIEFQNGSIIKGEFVETGSKLRGNSPIPEQEIPHEQSVYSLHVITGFPENEIMDFLSASGLGFMEAKTKLKTYEACNLQLKTINRLLILGELKYEENTCMNLDLCKICQKPVSEMIGKNCNQSLCIRNR</sequence>
<dbReference type="RefSeq" id="WP_183490142.1">
    <property type="nucleotide sequence ID" value="NZ_JBHUOV010000017.1"/>
</dbReference>
<dbReference type="EMBL" id="JBHUOV010000017">
    <property type="protein sequence ID" value="MFD2824800.1"/>
    <property type="molecule type" value="Genomic_DNA"/>
</dbReference>